<evidence type="ECO:0000256" key="4">
    <source>
        <dbReference type="ARBA" id="ARBA00022722"/>
    </source>
</evidence>
<dbReference type="PANTHER" id="PTHR46018">
    <property type="entry name" value="ZINC PHOSPHODIESTERASE ELAC PROTEIN 1"/>
    <property type="match status" value="1"/>
</dbReference>
<accession>A0A644U8Z2</accession>
<evidence type="ECO:0000256" key="8">
    <source>
        <dbReference type="ARBA" id="ARBA00022833"/>
    </source>
</evidence>
<keyword evidence="7 10" id="KW-0378">Hydrolase</keyword>
<dbReference type="GO" id="GO:0046872">
    <property type="term" value="F:metal ion binding"/>
    <property type="evidence" value="ECO:0007669"/>
    <property type="project" value="UniProtKB-KW"/>
</dbReference>
<comment type="cofactor">
    <cofactor evidence="1">
        <name>Zn(2+)</name>
        <dbReference type="ChEBI" id="CHEBI:29105"/>
    </cofactor>
</comment>
<dbReference type="FunFam" id="3.60.15.10:FF:000002">
    <property type="entry name" value="Ribonuclease Z"/>
    <property type="match status" value="1"/>
</dbReference>
<evidence type="ECO:0000256" key="7">
    <source>
        <dbReference type="ARBA" id="ARBA00022801"/>
    </source>
</evidence>
<dbReference type="GO" id="GO:0042781">
    <property type="term" value="F:3'-tRNA processing endoribonuclease activity"/>
    <property type="evidence" value="ECO:0007669"/>
    <property type="project" value="UniProtKB-EC"/>
</dbReference>
<feature type="domain" description="Metallo-beta-lactamase" evidence="9">
    <location>
        <begin position="227"/>
        <end position="295"/>
    </location>
</feature>
<dbReference type="Pfam" id="PF12706">
    <property type="entry name" value="Lactamase_B_2"/>
    <property type="match status" value="1"/>
</dbReference>
<gene>
    <name evidence="10" type="primary">rnz_4</name>
    <name evidence="10" type="ORF">SDC9_21249</name>
</gene>
<evidence type="ECO:0000256" key="2">
    <source>
        <dbReference type="ARBA" id="ARBA00011738"/>
    </source>
</evidence>
<dbReference type="EMBL" id="VSSQ01000088">
    <property type="protein sequence ID" value="MPL75425.1"/>
    <property type="molecule type" value="Genomic_DNA"/>
</dbReference>
<dbReference type="Pfam" id="PF23023">
    <property type="entry name" value="Anti-Pycsar_Apyc1"/>
    <property type="match status" value="1"/>
</dbReference>
<comment type="subunit">
    <text evidence="2">Homodimer.</text>
</comment>
<keyword evidence="8" id="KW-0862">Zinc</keyword>
<evidence type="ECO:0000256" key="1">
    <source>
        <dbReference type="ARBA" id="ARBA00001947"/>
    </source>
</evidence>
<keyword evidence="3" id="KW-0819">tRNA processing</keyword>
<dbReference type="SUPFAM" id="SSF56281">
    <property type="entry name" value="Metallo-hydrolase/oxidoreductase"/>
    <property type="match status" value="1"/>
</dbReference>
<keyword evidence="4" id="KW-0540">Nuclease</keyword>
<evidence type="ECO:0000259" key="9">
    <source>
        <dbReference type="Pfam" id="PF12706"/>
    </source>
</evidence>
<evidence type="ECO:0000256" key="3">
    <source>
        <dbReference type="ARBA" id="ARBA00022694"/>
    </source>
</evidence>
<reference evidence="10" key="1">
    <citation type="submission" date="2019-08" db="EMBL/GenBank/DDBJ databases">
        <authorList>
            <person name="Kucharzyk K."/>
            <person name="Murdoch R.W."/>
            <person name="Higgins S."/>
            <person name="Loffler F."/>
        </authorList>
    </citation>
    <scope>NUCLEOTIDE SEQUENCE</scope>
</reference>
<protein>
    <submittedName>
        <fullName evidence="10">Ribonuclease Z</fullName>
        <ecNumber evidence="10">3.1.26.11</ecNumber>
    </submittedName>
</protein>
<dbReference type="InterPro" id="IPR036866">
    <property type="entry name" value="RibonucZ/Hydroxyglut_hydro"/>
</dbReference>
<dbReference type="Gene3D" id="3.60.15.10">
    <property type="entry name" value="Ribonuclease Z/Hydroxyacylglutathione hydrolase-like"/>
    <property type="match status" value="1"/>
</dbReference>
<keyword evidence="5" id="KW-0479">Metal-binding</keyword>
<dbReference type="InterPro" id="IPR001279">
    <property type="entry name" value="Metallo-B-lactamas"/>
</dbReference>
<proteinExistence type="inferred from homology"/>
<keyword evidence="6" id="KW-0255">Endonuclease</keyword>
<organism evidence="10">
    <name type="scientific">bioreactor metagenome</name>
    <dbReference type="NCBI Taxonomy" id="1076179"/>
    <lineage>
        <taxon>unclassified sequences</taxon>
        <taxon>metagenomes</taxon>
        <taxon>ecological metagenomes</taxon>
    </lineage>
</organism>
<dbReference type="NCBIfam" id="TIGR02651">
    <property type="entry name" value="RNase_Z"/>
    <property type="match status" value="1"/>
</dbReference>
<dbReference type="NCBIfam" id="NF000801">
    <property type="entry name" value="PRK00055.1-3"/>
    <property type="match status" value="1"/>
</dbReference>
<dbReference type="HAMAP" id="MF_01818">
    <property type="entry name" value="RNase_Z_BN"/>
    <property type="match status" value="1"/>
</dbReference>
<evidence type="ECO:0000256" key="6">
    <source>
        <dbReference type="ARBA" id="ARBA00022759"/>
    </source>
</evidence>
<comment type="caution">
    <text evidence="10">The sequence shown here is derived from an EMBL/GenBank/DDBJ whole genome shotgun (WGS) entry which is preliminary data.</text>
</comment>
<dbReference type="InterPro" id="IPR013471">
    <property type="entry name" value="RNase_Z/BN"/>
</dbReference>
<name>A0A644U8Z2_9ZZZZ</name>
<dbReference type="GO" id="GO:0042802">
    <property type="term" value="F:identical protein binding"/>
    <property type="evidence" value="ECO:0007669"/>
    <property type="project" value="UniProtKB-ARBA"/>
</dbReference>
<evidence type="ECO:0000256" key="5">
    <source>
        <dbReference type="ARBA" id="ARBA00022723"/>
    </source>
</evidence>
<evidence type="ECO:0000313" key="10">
    <source>
        <dbReference type="EMBL" id="MPL75425.1"/>
    </source>
</evidence>
<sequence length="327" mass="36940">MLADFIIYFIDYILIDICYLSDLMEVTFLGTSSAVPSKYRNHPSIALKAFGEIMLFDCGEGTQRQLAHVKISPMKIDKIFISHLHGDHILGLPGLIQSMGFRGRDYQNPLHIYGPVGLEKVKESIFNLGYFTIDFPVIIHEIENDGNEITTIFENDEYVVECIKTQHNVTNISYSIYEKKKPRFLREKAIELGVLPGPNFGKLHNGQSIEINGKIIKPEEVTGPPREGSKIVYSGDTIPCEAMMKLAKNAKVLIHEATYKSVDFDKALNNFHSTASQSAEIAKESNVSILILTHISTRYTKTDDLKEEALKIFKNTKIAYDFMVLEI</sequence>
<dbReference type="AlphaFoldDB" id="A0A644U8Z2"/>
<dbReference type="EC" id="3.1.26.11" evidence="10"/>
<dbReference type="CDD" id="cd07717">
    <property type="entry name" value="RNaseZ_ZiPD-like_MBL-fold"/>
    <property type="match status" value="1"/>
</dbReference>
<dbReference type="PANTHER" id="PTHR46018:SF2">
    <property type="entry name" value="ZINC PHOSPHODIESTERASE ELAC PROTEIN 1"/>
    <property type="match status" value="1"/>
</dbReference>